<evidence type="ECO:0000256" key="6">
    <source>
        <dbReference type="ARBA" id="ARBA00023143"/>
    </source>
</evidence>
<evidence type="ECO:0000313" key="10">
    <source>
        <dbReference type="Proteomes" id="UP000298714"/>
    </source>
</evidence>
<dbReference type="PANTHER" id="PTHR30381:SF0">
    <property type="entry name" value="FLAGELLAR P-RING PROTEIN"/>
    <property type="match status" value="1"/>
</dbReference>
<dbReference type="GO" id="GO:0005198">
    <property type="term" value="F:structural molecule activity"/>
    <property type="evidence" value="ECO:0007669"/>
    <property type="project" value="InterPro"/>
</dbReference>
<keyword evidence="4" id="KW-0732">Signal</keyword>
<dbReference type="HAMAP" id="MF_00416">
    <property type="entry name" value="FlgI"/>
    <property type="match status" value="1"/>
</dbReference>
<comment type="function">
    <text evidence="1 8">Assembles around the rod to form the L-ring and probably protects the motor/basal body from shearing forces during rotation.</text>
</comment>
<dbReference type="GO" id="GO:0030288">
    <property type="term" value="C:outer membrane-bounded periplasmic space"/>
    <property type="evidence" value="ECO:0007669"/>
    <property type="project" value="InterPro"/>
</dbReference>
<dbReference type="PRINTS" id="PR01010">
    <property type="entry name" value="FLGPRINGFLGI"/>
</dbReference>
<evidence type="ECO:0000256" key="2">
    <source>
        <dbReference type="ARBA" id="ARBA00004117"/>
    </source>
</evidence>
<dbReference type="Pfam" id="PF02119">
    <property type="entry name" value="FlgI"/>
    <property type="match status" value="1"/>
</dbReference>
<keyword evidence="10" id="KW-1185">Reference proteome</keyword>
<organism evidence="9 10">
    <name type="scientific">Hankyongella ginsenosidimutans</name>
    <dbReference type="NCBI Taxonomy" id="1763828"/>
    <lineage>
        <taxon>Bacteria</taxon>
        <taxon>Pseudomonadati</taxon>
        <taxon>Pseudomonadota</taxon>
        <taxon>Alphaproteobacteria</taxon>
        <taxon>Sphingomonadales</taxon>
        <taxon>Sphingomonadaceae</taxon>
        <taxon>Hankyongella</taxon>
    </lineage>
</organism>
<keyword evidence="9" id="KW-0966">Cell projection</keyword>
<name>A0A4D7C813_9SPHN</name>
<evidence type="ECO:0000256" key="3">
    <source>
        <dbReference type="ARBA" id="ARBA00019515"/>
    </source>
</evidence>
<dbReference type="GO" id="GO:0071973">
    <property type="term" value="P:bacterial-type flagellum-dependent cell motility"/>
    <property type="evidence" value="ECO:0007669"/>
    <property type="project" value="InterPro"/>
</dbReference>
<proteinExistence type="inferred from homology"/>
<evidence type="ECO:0000256" key="4">
    <source>
        <dbReference type="ARBA" id="ARBA00022729"/>
    </source>
</evidence>
<evidence type="ECO:0000256" key="5">
    <source>
        <dbReference type="ARBA" id="ARBA00022764"/>
    </source>
</evidence>
<dbReference type="PANTHER" id="PTHR30381">
    <property type="entry name" value="FLAGELLAR P-RING PERIPLASMIC PROTEIN FLGI"/>
    <property type="match status" value="1"/>
</dbReference>
<dbReference type="GO" id="GO:0009428">
    <property type="term" value="C:bacterial-type flagellum basal body, distal rod, P ring"/>
    <property type="evidence" value="ECO:0007669"/>
    <property type="project" value="InterPro"/>
</dbReference>
<dbReference type="InterPro" id="IPR001782">
    <property type="entry name" value="Flag_FlgI"/>
</dbReference>
<evidence type="ECO:0000256" key="1">
    <source>
        <dbReference type="ARBA" id="ARBA00002591"/>
    </source>
</evidence>
<dbReference type="EMBL" id="CP039704">
    <property type="protein sequence ID" value="QCI80305.1"/>
    <property type="molecule type" value="Genomic_DNA"/>
</dbReference>
<protein>
    <recommendedName>
        <fullName evidence="3 8">Flagellar P-ring protein</fullName>
    </recommendedName>
    <alternativeName>
        <fullName evidence="7 8">Basal body P-ring protein</fullName>
    </alternativeName>
</protein>
<keyword evidence="9" id="KW-0282">Flagellum</keyword>
<reference evidence="10" key="1">
    <citation type="submission" date="2019-04" db="EMBL/GenBank/DDBJ databases">
        <title>Complete genome sequence of Sphingomonas sp. W1-2-3.</title>
        <authorList>
            <person name="Im W.T."/>
        </authorList>
    </citation>
    <scope>NUCLEOTIDE SEQUENCE [LARGE SCALE GENOMIC DNA]</scope>
    <source>
        <strain evidence="10">W1-2-3</strain>
    </source>
</reference>
<evidence type="ECO:0000256" key="8">
    <source>
        <dbReference type="HAMAP-Rule" id="MF_00416"/>
    </source>
</evidence>
<dbReference type="Proteomes" id="UP000298714">
    <property type="component" value="Chromosome"/>
</dbReference>
<evidence type="ECO:0000313" key="9">
    <source>
        <dbReference type="EMBL" id="QCI80305.1"/>
    </source>
</evidence>
<accession>A0A4D7C813</accession>
<dbReference type="NCBIfam" id="NF003676">
    <property type="entry name" value="PRK05303.1"/>
    <property type="match status" value="1"/>
</dbReference>
<keyword evidence="9" id="KW-0969">Cilium</keyword>
<sequence>MQIPTARKTARQRQKDAHDVERFRGYCAFSAHCSRSDLPGAFAALLLILPQTSAVAASRIKDIVDFENVRENQLVGYGLVVGLKGTGDSVRKAPFTEASLKAMLERLGVNVRDVNIDPDNVAAVSVTATLPPFARKGSHIDVQISAIGDAENLQGGTLLVTPLVGLDGEVYAVAQGSVAVSGFEARGAGQSVSRGVTTAARIAGGGIVEREVAFNFNGQQGVKLALKNPDFTTARRIAAAINEAKGGAIATALDPTTVQVIRPVEDQAGMVALLGDIEQLPIKVDQPARVVVDEASGTIVMGADVKISEVAIAQGNLTIRITETPQVSQPNALSQTGQTQVVPRTSIDVDEGKGNKLALLRSGVSLRELVDGLNALGVGPRDLITILLALKTAGALQAEVEVF</sequence>
<dbReference type="AlphaFoldDB" id="A0A4D7C813"/>
<comment type="subunit">
    <text evidence="8">The basal body constitutes a major portion of the flagellar organelle and consists of four rings (L,P,S, and M) mounted on a central rod.</text>
</comment>
<gene>
    <name evidence="8" type="primary">flgI</name>
    <name evidence="9" type="ORF">E6W36_14665</name>
</gene>
<keyword evidence="5" id="KW-0574">Periplasm</keyword>
<dbReference type="KEGG" id="hgn:E6W36_14665"/>
<keyword evidence="6 8" id="KW-0975">Bacterial flagellum</keyword>
<evidence type="ECO:0000256" key="7">
    <source>
        <dbReference type="ARBA" id="ARBA00032344"/>
    </source>
</evidence>
<comment type="subcellular location">
    <subcellularLocation>
        <location evidence="2 8">Bacterial flagellum basal body</location>
    </subcellularLocation>
</comment>
<comment type="similarity">
    <text evidence="8">Belongs to the FlgI family.</text>
</comment>